<keyword evidence="4 5" id="KW-0472">Membrane</keyword>
<feature type="transmembrane region" description="Helical" evidence="5">
    <location>
        <begin position="116"/>
        <end position="140"/>
    </location>
</feature>
<evidence type="ECO:0000256" key="3">
    <source>
        <dbReference type="ARBA" id="ARBA00022989"/>
    </source>
</evidence>
<feature type="transmembrane region" description="Helical" evidence="5">
    <location>
        <begin position="76"/>
        <end position="96"/>
    </location>
</feature>
<dbReference type="Proteomes" id="UP000646308">
    <property type="component" value="Unassembled WGS sequence"/>
</dbReference>
<dbReference type="Pfam" id="PF02674">
    <property type="entry name" value="Colicin_V"/>
    <property type="match status" value="1"/>
</dbReference>
<reference evidence="7 8" key="1">
    <citation type="submission" date="2017-04" db="EMBL/GenBank/DDBJ databases">
        <title>Staphylococcus agnetis, a potential pathogen in the broiler production.</title>
        <authorList>
            <person name="Poulsen L."/>
        </authorList>
    </citation>
    <scope>NUCLEOTIDE SEQUENCE [LARGE SCALE GENOMIC DNA]</scope>
    <source>
        <strain evidence="7 8">723_310714_2_2_spleen</strain>
    </source>
</reference>
<keyword evidence="3 5" id="KW-1133">Transmembrane helix</keyword>
<evidence type="ECO:0000313" key="9">
    <source>
        <dbReference type="Proteomes" id="UP000646308"/>
    </source>
</evidence>
<evidence type="ECO:0000256" key="2">
    <source>
        <dbReference type="ARBA" id="ARBA00022692"/>
    </source>
</evidence>
<sequence>MFIVISGTILLVYAALGFYRGFLASLLHLCSTIFSIWVGLQFYGPLSRYLKLFVPFPKTDAFHMHYALPFKQPENAFNAVISLLIIMFIVKVLMHVVLDTFSSLAYRHRNLLSLRILGVITSLISGVIVLHFIVLLMALYPDALIQSSLQHATLTKWFITDIPILSEITLTLT</sequence>
<proteinExistence type="predicted"/>
<dbReference type="PANTHER" id="PTHR37306:SF1">
    <property type="entry name" value="COLICIN V PRODUCTION PROTEIN"/>
    <property type="match status" value="1"/>
</dbReference>
<evidence type="ECO:0000313" key="7">
    <source>
        <dbReference type="EMBL" id="OTW30244.1"/>
    </source>
</evidence>
<feature type="transmembrane region" description="Helical" evidence="5">
    <location>
        <begin position="24"/>
        <end position="43"/>
    </location>
</feature>
<dbReference type="AlphaFoldDB" id="A0A2T4MKN3"/>
<protein>
    <submittedName>
        <fullName evidence="6">CvpA family protein</fullName>
    </submittedName>
</protein>
<accession>A0A2T4MKN3</accession>
<reference evidence="6" key="2">
    <citation type="submission" date="2019-11" db="EMBL/GenBank/DDBJ databases">
        <title>Whole genome comparisons of Staphylococcus agnetis isolates from cattle and chickens.</title>
        <authorList>
            <person name="Rhoads D."/>
            <person name="Shwani A."/>
            <person name="Adkins P."/>
            <person name="Calcutt M."/>
            <person name="Middleton J."/>
        </authorList>
    </citation>
    <scope>NUCLEOTIDE SEQUENCE</scope>
    <source>
        <strain evidence="6">1387</strain>
    </source>
</reference>
<evidence type="ECO:0000256" key="1">
    <source>
        <dbReference type="ARBA" id="ARBA00004141"/>
    </source>
</evidence>
<dbReference type="PANTHER" id="PTHR37306">
    <property type="entry name" value="COLICIN V PRODUCTION PROTEIN"/>
    <property type="match status" value="1"/>
</dbReference>
<gene>
    <name evidence="7" type="ORF">B9M88_10600</name>
    <name evidence="6" type="ORF">GLV84_09470</name>
</gene>
<dbReference type="GO" id="GO:0016020">
    <property type="term" value="C:membrane"/>
    <property type="evidence" value="ECO:0007669"/>
    <property type="project" value="UniProtKB-SubCell"/>
</dbReference>
<dbReference type="RefSeq" id="WP_085622564.1">
    <property type="nucleotide sequence ID" value="NZ_CP031266.1"/>
</dbReference>
<dbReference type="EMBL" id="NEFX01000022">
    <property type="protein sequence ID" value="OTW30244.1"/>
    <property type="molecule type" value="Genomic_DNA"/>
</dbReference>
<dbReference type="Proteomes" id="UP000195208">
    <property type="component" value="Unassembled WGS sequence"/>
</dbReference>
<evidence type="ECO:0000256" key="5">
    <source>
        <dbReference type="SAM" id="Phobius"/>
    </source>
</evidence>
<dbReference type="EMBL" id="WMFL01000080">
    <property type="protein sequence ID" value="NJI03056.1"/>
    <property type="molecule type" value="Genomic_DNA"/>
</dbReference>
<evidence type="ECO:0000313" key="6">
    <source>
        <dbReference type="EMBL" id="NJI03056.1"/>
    </source>
</evidence>
<dbReference type="GO" id="GO:0009403">
    <property type="term" value="P:toxin biosynthetic process"/>
    <property type="evidence" value="ECO:0007669"/>
    <property type="project" value="InterPro"/>
</dbReference>
<organism evidence="6 9">
    <name type="scientific">Staphylococcus agnetis</name>
    <dbReference type="NCBI Taxonomy" id="985762"/>
    <lineage>
        <taxon>Bacteria</taxon>
        <taxon>Bacillati</taxon>
        <taxon>Bacillota</taxon>
        <taxon>Bacilli</taxon>
        <taxon>Bacillales</taxon>
        <taxon>Staphylococcaceae</taxon>
        <taxon>Staphylococcus</taxon>
    </lineage>
</organism>
<keyword evidence="8" id="KW-1185">Reference proteome</keyword>
<keyword evidence="2 5" id="KW-0812">Transmembrane</keyword>
<name>A0A2T4MKN3_9STAP</name>
<dbReference type="InterPro" id="IPR003825">
    <property type="entry name" value="Colicin-V_CvpA"/>
</dbReference>
<comment type="caution">
    <text evidence="6">The sequence shown here is derived from an EMBL/GenBank/DDBJ whole genome shotgun (WGS) entry which is preliminary data.</text>
</comment>
<evidence type="ECO:0000256" key="4">
    <source>
        <dbReference type="ARBA" id="ARBA00023136"/>
    </source>
</evidence>
<comment type="subcellular location">
    <subcellularLocation>
        <location evidence="1">Membrane</location>
        <topology evidence="1">Multi-pass membrane protein</topology>
    </subcellularLocation>
</comment>
<evidence type="ECO:0000313" key="8">
    <source>
        <dbReference type="Proteomes" id="UP000195208"/>
    </source>
</evidence>
<dbReference type="GeneID" id="57691224"/>